<reference evidence="11 12" key="1">
    <citation type="submission" date="2015-07" db="EMBL/GenBank/DDBJ databases">
        <title>Draft Genome Sequence of Malassezia furfur CBS1878 and Malassezia pachydermatis CBS1879.</title>
        <authorList>
            <person name="Triana S."/>
            <person name="Ohm R."/>
            <person name="Gonzalez A."/>
            <person name="DeCock H."/>
            <person name="Restrepo S."/>
            <person name="Celis A."/>
        </authorList>
    </citation>
    <scope>NUCLEOTIDE SEQUENCE [LARGE SCALE GENOMIC DNA]</scope>
    <source>
        <strain evidence="11 12">CBS 1879</strain>
    </source>
</reference>
<proteinExistence type="predicted"/>
<evidence type="ECO:0000256" key="2">
    <source>
        <dbReference type="ARBA" id="ARBA00022722"/>
    </source>
</evidence>
<protein>
    <recommendedName>
        <fullName evidence="8">3'-5' exonuclease</fullName>
    </recommendedName>
    <alternativeName>
        <fullName evidence="9">Werner Syndrome-like exonuclease</fullName>
    </alternativeName>
</protein>
<dbReference type="RefSeq" id="XP_017991233.1">
    <property type="nucleotide sequence ID" value="XM_018136287.1"/>
</dbReference>
<feature type="domain" description="3'-5' exonuclease" evidence="10">
    <location>
        <begin position="49"/>
        <end position="229"/>
    </location>
</feature>
<dbReference type="GO" id="GO:0006139">
    <property type="term" value="P:nucleobase-containing compound metabolic process"/>
    <property type="evidence" value="ECO:0007669"/>
    <property type="project" value="InterPro"/>
</dbReference>
<dbReference type="VEuPathDB" id="FungiDB:Malapachy_1789"/>
<keyword evidence="12" id="KW-1185">Reference proteome</keyword>
<evidence type="ECO:0000256" key="4">
    <source>
        <dbReference type="ARBA" id="ARBA00022801"/>
    </source>
</evidence>
<evidence type="ECO:0000259" key="10">
    <source>
        <dbReference type="SMART" id="SM00474"/>
    </source>
</evidence>
<accession>A0A0M8MU20</accession>
<evidence type="ECO:0000313" key="12">
    <source>
        <dbReference type="Proteomes" id="UP000037751"/>
    </source>
</evidence>
<dbReference type="AlphaFoldDB" id="A0A0M8MU20"/>
<evidence type="ECO:0000256" key="7">
    <source>
        <dbReference type="ARBA" id="ARBA00023242"/>
    </source>
</evidence>
<gene>
    <name evidence="11" type="ORF">Malapachy_1789</name>
</gene>
<dbReference type="OrthoDB" id="18193at2759"/>
<keyword evidence="3" id="KW-0479">Metal-binding</keyword>
<dbReference type="InterPro" id="IPR012337">
    <property type="entry name" value="RNaseH-like_sf"/>
</dbReference>
<name>A0A0M8MU20_9BASI</name>
<dbReference type="InterPro" id="IPR002562">
    <property type="entry name" value="3'-5'_exonuclease_dom"/>
</dbReference>
<evidence type="ECO:0000256" key="6">
    <source>
        <dbReference type="ARBA" id="ARBA00022842"/>
    </source>
</evidence>
<dbReference type="InterPro" id="IPR036397">
    <property type="entry name" value="RNaseH_sf"/>
</dbReference>
<keyword evidence="5" id="KW-0269">Exonuclease</keyword>
<keyword evidence="4" id="KW-0378">Hydrolase</keyword>
<evidence type="ECO:0000256" key="5">
    <source>
        <dbReference type="ARBA" id="ARBA00022839"/>
    </source>
</evidence>
<sequence>MADAAGPNVAPSAEAYPMYSYRSPVYSIPAALHALHLNNMANKKVPPQMHYLTTERQVNDAVTDALASIGTVGPTVGLDLEWNFGLRVGKTAVLQLATASSIFVIQLSRIRKMPVVLHKMLVDPGIYKVGVAIHQDLAKLQRDFHIEAAGALELSRVATFVDPARWQQRRTLISLRDLCTTYLHRDLDKGTTRISSWTHVPLSPEQIEYAASDAYVSLELAHALFLFGHQAGRLTTIPTFLEQMAHVKRRRPRISSSTGTLAHERAWEAWRQGHTLASLAGEKQIHLLTAATYIARALQQQPSSFVIERGSPLWHRLRDEYSQPAVRRVTIRYGLLLAKHGIFTYAELYRWVRMLQTGSST</sequence>
<dbReference type="SMART" id="SM00474">
    <property type="entry name" value="35EXOc"/>
    <property type="match status" value="1"/>
</dbReference>
<dbReference type="STRING" id="77020.A0A0M8MU20"/>
<dbReference type="CDD" id="cd06141">
    <property type="entry name" value="WRN_exo"/>
    <property type="match status" value="1"/>
</dbReference>
<keyword evidence="7" id="KW-0539">Nucleus</keyword>
<evidence type="ECO:0000313" key="11">
    <source>
        <dbReference type="EMBL" id="KOS13601.1"/>
    </source>
</evidence>
<organism evidence="11 12">
    <name type="scientific">Malassezia pachydermatis</name>
    <dbReference type="NCBI Taxonomy" id="77020"/>
    <lineage>
        <taxon>Eukaryota</taxon>
        <taxon>Fungi</taxon>
        <taxon>Dikarya</taxon>
        <taxon>Basidiomycota</taxon>
        <taxon>Ustilaginomycotina</taxon>
        <taxon>Malasseziomycetes</taxon>
        <taxon>Malasseziales</taxon>
        <taxon>Malasseziaceae</taxon>
        <taxon>Malassezia</taxon>
    </lineage>
</organism>
<dbReference type="GO" id="GO:0008408">
    <property type="term" value="F:3'-5' exonuclease activity"/>
    <property type="evidence" value="ECO:0007669"/>
    <property type="project" value="InterPro"/>
</dbReference>
<dbReference type="GO" id="GO:0046872">
    <property type="term" value="F:metal ion binding"/>
    <property type="evidence" value="ECO:0007669"/>
    <property type="project" value="UniProtKB-KW"/>
</dbReference>
<dbReference type="GO" id="GO:0005634">
    <property type="term" value="C:nucleus"/>
    <property type="evidence" value="ECO:0007669"/>
    <property type="project" value="UniProtKB-SubCell"/>
</dbReference>
<keyword evidence="2" id="KW-0540">Nuclease</keyword>
<dbReference type="GO" id="GO:0003676">
    <property type="term" value="F:nucleic acid binding"/>
    <property type="evidence" value="ECO:0007669"/>
    <property type="project" value="InterPro"/>
</dbReference>
<comment type="caution">
    <text evidence="11">The sequence shown here is derived from an EMBL/GenBank/DDBJ whole genome shotgun (WGS) entry which is preliminary data.</text>
</comment>
<dbReference type="EMBL" id="LGAV01000005">
    <property type="protein sequence ID" value="KOS13601.1"/>
    <property type="molecule type" value="Genomic_DNA"/>
</dbReference>
<evidence type="ECO:0000256" key="8">
    <source>
        <dbReference type="ARBA" id="ARBA00040531"/>
    </source>
</evidence>
<dbReference type="PANTHER" id="PTHR13620">
    <property type="entry name" value="3-5 EXONUCLEASE"/>
    <property type="match status" value="1"/>
</dbReference>
<keyword evidence="6" id="KW-0460">Magnesium</keyword>
<dbReference type="SUPFAM" id="SSF53098">
    <property type="entry name" value="Ribonuclease H-like"/>
    <property type="match status" value="1"/>
</dbReference>
<dbReference type="InterPro" id="IPR051132">
    <property type="entry name" value="3-5_Exonuclease_domain"/>
</dbReference>
<comment type="subcellular location">
    <subcellularLocation>
        <location evidence="1">Nucleus</location>
    </subcellularLocation>
</comment>
<dbReference type="Pfam" id="PF01612">
    <property type="entry name" value="DNA_pol_A_exo1"/>
    <property type="match status" value="1"/>
</dbReference>
<dbReference type="Gene3D" id="3.30.420.10">
    <property type="entry name" value="Ribonuclease H-like superfamily/Ribonuclease H"/>
    <property type="match status" value="1"/>
</dbReference>
<dbReference type="Proteomes" id="UP000037751">
    <property type="component" value="Unassembled WGS sequence"/>
</dbReference>
<evidence type="ECO:0000256" key="9">
    <source>
        <dbReference type="ARBA" id="ARBA00042761"/>
    </source>
</evidence>
<dbReference type="GeneID" id="28728162"/>
<evidence type="ECO:0000256" key="3">
    <source>
        <dbReference type="ARBA" id="ARBA00022723"/>
    </source>
</evidence>
<dbReference type="PANTHER" id="PTHR13620:SF109">
    <property type="entry name" value="3'-5' EXONUCLEASE"/>
    <property type="match status" value="1"/>
</dbReference>
<evidence type="ECO:0000256" key="1">
    <source>
        <dbReference type="ARBA" id="ARBA00004123"/>
    </source>
</evidence>